<gene>
    <name evidence="9" type="ORF">Cboi02_000338700</name>
</gene>
<dbReference type="EMBL" id="BSXN01001161">
    <property type="protein sequence ID" value="GME71882.1"/>
    <property type="molecule type" value="Genomic_DNA"/>
</dbReference>
<feature type="compositionally biased region" description="Low complexity" evidence="8">
    <location>
        <begin position="71"/>
        <end position="94"/>
    </location>
</feature>
<sequence>MSADSPNKSTITISPLVTNKRSKDFFATPPAAGGVYGNAIGGSSRSQGTNGNNFMQPPAYGRSGRVFSTPGASLSRLSSGSGSSQLQQEQTQQGLEKDQNTGLSSTKHVMMKQQLSGSSNFEHNPIRQSSLSHQTDYHSMSDLDNNRDNQRTFSGDDSFFQDMGSSSAAAAAAAAANRSISQDTSTNNNNNKRNPQHNSAESEEEVPLTQAQKLRIWRHDALLQHHYETSIYIGDKVLSLTNDPNDVFWLAQVHYMSGNYLTARNLLSKPEFENSVSCRYLAGLCLMKLEQWDEALDVTGEVNPFKTDRSIKNPDGGIKLEASMCYLRGQIYAKQNNFERAKECYKEAVLVDAKCYEAFNELIRNHLMTPDEEWELLSLIDFDDADNNGELVKLLYTTRLNKYKNVALYEEAEQTLKDEYNLNDNVDVLLSRADLLFIQCKFQQCLDICEKIIEKDSLNLSALPNYLSCLHELGGKNKLFLTAHKLAENYPNNCMTWLAIGIYYFSIKKTTEARLFFSKASMINPSFGPAWIGFAHTFAAEGEHEQAISAYATASRLFPGIHLPNLFLGMQYLQINNLTLANEYLNASYSLCSTDPLLFNELGVLNYHKNQLAKAESFFIKALHSAKNLDSDSKTWASIHCNLGHVYRRSNRLDESLKHFNKVLKITNDVNVFSAVSLVYLKLGKLSKAIETLHIALSLSPDDPVASDLLKKALETSINYNNNNFFNKTEEIITLTQDSNKYTDGRSDFSTSLSNRSSRATTTREATQRFTGGGKSQLLMMSNSSLNTAVDGIGRRGGLHSSPSVHPISSNVGSSGSGSSKFAADETPTGNPNKNRLNVIGQGTGSGSNSLTNYNSNQDLNLIVEDLKRGEDSSDEDDEIMEIESE</sequence>
<dbReference type="Pfam" id="PF13424">
    <property type="entry name" value="TPR_12"/>
    <property type="match status" value="1"/>
</dbReference>
<feature type="region of interest" description="Disordered" evidence="8">
    <location>
        <begin position="867"/>
        <end position="886"/>
    </location>
</feature>
<dbReference type="Pfam" id="PF13181">
    <property type="entry name" value="TPR_8"/>
    <property type="match status" value="1"/>
</dbReference>
<evidence type="ECO:0000313" key="10">
    <source>
        <dbReference type="Proteomes" id="UP001165120"/>
    </source>
</evidence>
<dbReference type="GO" id="GO:0005680">
    <property type="term" value="C:anaphase-promoting complex"/>
    <property type="evidence" value="ECO:0007669"/>
    <property type="project" value="UniProtKB-ARBA"/>
</dbReference>
<accession>A0A9W6WII6</accession>
<feature type="repeat" description="TPR" evidence="7">
    <location>
        <begin position="670"/>
        <end position="703"/>
    </location>
</feature>
<reference evidence="9" key="1">
    <citation type="submission" date="2023-04" db="EMBL/GenBank/DDBJ databases">
        <title>Candida boidinii NBRC 10035.</title>
        <authorList>
            <person name="Ichikawa N."/>
            <person name="Sato H."/>
            <person name="Tonouchi N."/>
        </authorList>
    </citation>
    <scope>NUCLEOTIDE SEQUENCE</scope>
    <source>
        <strain evidence="9">NBRC 10035</strain>
    </source>
</reference>
<keyword evidence="10" id="KW-1185">Reference proteome</keyword>
<dbReference type="Pfam" id="PF12895">
    <property type="entry name" value="ANAPC3"/>
    <property type="match status" value="1"/>
</dbReference>
<feature type="compositionally biased region" description="Polar residues" evidence="8">
    <location>
        <begin position="117"/>
        <end position="134"/>
    </location>
</feature>
<evidence type="ECO:0000256" key="1">
    <source>
        <dbReference type="ARBA" id="ARBA00022618"/>
    </source>
</evidence>
<dbReference type="GO" id="GO:0005737">
    <property type="term" value="C:cytoplasm"/>
    <property type="evidence" value="ECO:0007669"/>
    <property type="project" value="TreeGrafter"/>
</dbReference>
<evidence type="ECO:0000256" key="5">
    <source>
        <dbReference type="ARBA" id="ARBA00022803"/>
    </source>
</evidence>
<dbReference type="InterPro" id="IPR011990">
    <property type="entry name" value="TPR-like_helical_dom_sf"/>
</dbReference>
<evidence type="ECO:0000313" key="9">
    <source>
        <dbReference type="EMBL" id="GME71882.1"/>
    </source>
</evidence>
<comment type="caution">
    <text evidence="9">The sequence shown here is derived from an EMBL/GenBank/DDBJ whole genome shotgun (WGS) entry which is preliminary data.</text>
</comment>
<organism evidence="9 10">
    <name type="scientific">Candida boidinii</name>
    <name type="common">Yeast</name>
    <dbReference type="NCBI Taxonomy" id="5477"/>
    <lineage>
        <taxon>Eukaryota</taxon>
        <taxon>Fungi</taxon>
        <taxon>Dikarya</taxon>
        <taxon>Ascomycota</taxon>
        <taxon>Saccharomycotina</taxon>
        <taxon>Pichiomycetes</taxon>
        <taxon>Pichiales</taxon>
        <taxon>Pichiaceae</taxon>
        <taxon>Ogataea</taxon>
        <taxon>Ogataea/Candida clade</taxon>
    </lineage>
</organism>
<proteinExistence type="predicted"/>
<dbReference type="GO" id="GO:0031145">
    <property type="term" value="P:anaphase-promoting complex-dependent catabolic process"/>
    <property type="evidence" value="ECO:0007669"/>
    <property type="project" value="TreeGrafter"/>
</dbReference>
<dbReference type="PANTHER" id="PTHR12558">
    <property type="entry name" value="CELL DIVISION CYCLE 16,23,27"/>
    <property type="match status" value="1"/>
</dbReference>
<feature type="region of interest" description="Disordered" evidence="8">
    <location>
        <begin position="21"/>
        <end position="103"/>
    </location>
</feature>
<feature type="region of interest" description="Disordered" evidence="8">
    <location>
        <begin position="744"/>
        <end position="768"/>
    </location>
</feature>
<feature type="compositionally biased region" description="Polar residues" evidence="8">
    <location>
        <begin position="847"/>
        <end position="856"/>
    </location>
</feature>
<feature type="region of interest" description="Disordered" evidence="8">
    <location>
        <begin position="117"/>
        <end position="159"/>
    </location>
</feature>
<name>A0A9W6WII6_CANBO</name>
<feature type="repeat" description="TPR" evidence="7">
    <location>
        <begin position="494"/>
        <end position="527"/>
    </location>
</feature>
<dbReference type="SMART" id="SM00028">
    <property type="entry name" value="TPR"/>
    <property type="match status" value="7"/>
</dbReference>
<dbReference type="AlphaFoldDB" id="A0A9W6WII6"/>
<keyword evidence="1" id="KW-0132">Cell division</keyword>
<keyword evidence="2" id="KW-0677">Repeat</keyword>
<feature type="compositionally biased region" description="Polar residues" evidence="8">
    <location>
        <begin position="41"/>
        <end position="55"/>
    </location>
</feature>
<feature type="repeat" description="TPR" evidence="7">
    <location>
        <begin position="322"/>
        <end position="355"/>
    </location>
</feature>
<evidence type="ECO:0000256" key="3">
    <source>
        <dbReference type="ARBA" id="ARBA00022776"/>
    </source>
</evidence>
<keyword evidence="6" id="KW-0131">Cell cycle</keyword>
<feature type="compositionally biased region" description="Low complexity" evidence="8">
    <location>
        <begin position="748"/>
        <end position="768"/>
    </location>
</feature>
<protein>
    <submittedName>
        <fullName evidence="9">Unnamed protein product</fullName>
    </submittedName>
</protein>
<evidence type="ECO:0000256" key="6">
    <source>
        <dbReference type="ARBA" id="ARBA00023306"/>
    </source>
</evidence>
<evidence type="ECO:0000256" key="8">
    <source>
        <dbReference type="SAM" id="MobiDB-lite"/>
    </source>
</evidence>
<dbReference type="GO" id="GO:0051301">
    <property type="term" value="P:cell division"/>
    <property type="evidence" value="ECO:0007669"/>
    <property type="project" value="UniProtKB-KW"/>
</dbReference>
<dbReference type="Gene3D" id="1.25.40.10">
    <property type="entry name" value="Tetratricopeptide repeat domain"/>
    <property type="match status" value="1"/>
</dbReference>
<dbReference type="PROSITE" id="PS50005">
    <property type="entry name" value="TPR"/>
    <property type="match status" value="3"/>
</dbReference>
<dbReference type="GO" id="GO:0016567">
    <property type="term" value="P:protein ubiquitination"/>
    <property type="evidence" value="ECO:0007669"/>
    <property type="project" value="TreeGrafter"/>
</dbReference>
<evidence type="ECO:0000256" key="7">
    <source>
        <dbReference type="PROSITE-ProRule" id="PRU00339"/>
    </source>
</evidence>
<keyword evidence="5 7" id="KW-0802">TPR repeat</keyword>
<feature type="compositionally biased region" description="Basic and acidic residues" evidence="8">
    <location>
        <begin position="135"/>
        <end position="150"/>
    </location>
</feature>
<evidence type="ECO:0000256" key="2">
    <source>
        <dbReference type="ARBA" id="ARBA00022737"/>
    </source>
</evidence>
<dbReference type="GO" id="GO:0045842">
    <property type="term" value="P:positive regulation of mitotic metaphase/anaphase transition"/>
    <property type="evidence" value="ECO:0007669"/>
    <property type="project" value="TreeGrafter"/>
</dbReference>
<dbReference type="Proteomes" id="UP001165120">
    <property type="component" value="Unassembled WGS sequence"/>
</dbReference>
<feature type="region of interest" description="Disordered" evidence="8">
    <location>
        <begin position="171"/>
        <end position="207"/>
    </location>
</feature>
<dbReference type="PANTHER" id="PTHR12558:SF9">
    <property type="entry name" value="CELL DIVISION CYCLE PROTEIN 16 HOMOLOG"/>
    <property type="match status" value="1"/>
</dbReference>
<keyword evidence="4" id="KW-0833">Ubl conjugation pathway</keyword>
<dbReference type="InterPro" id="IPR019734">
    <property type="entry name" value="TPR_rpt"/>
</dbReference>
<feature type="region of interest" description="Disordered" evidence="8">
    <location>
        <begin position="789"/>
        <end position="856"/>
    </location>
</feature>
<feature type="compositionally biased region" description="Low complexity" evidence="8">
    <location>
        <begin position="809"/>
        <end position="820"/>
    </location>
</feature>
<feature type="compositionally biased region" description="Acidic residues" evidence="8">
    <location>
        <begin position="873"/>
        <end position="886"/>
    </location>
</feature>
<evidence type="ECO:0000256" key="4">
    <source>
        <dbReference type="ARBA" id="ARBA00022786"/>
    </source>
</evidence>
<dbReference type="SUPFAM" id="SSF48452">
    <property type="entry name" value="TPR-like"/>
    <property type="match status" value="2"/>
</dbReference>
<feature type="compositionally biased region" description="Low complexity" evidence="8">
    <location>
        <begin position="187"/>
        <end position="198"/>
    </location>
</feature>
<keyword evidence="3" id="KW-0498">Mitosis</keyword>